<reference evidence="1 2" key="1">
    <citation type="journal article" date="2019" name="Genome Biol. Evol.">
        <title>Whole-Genome Sequencing of the Giant Devil Catfish, Bagarius yarrelli.</title>
        <authorList>
            <person name="Jiang W."/>
            <person name="Lv Y."/>
            <person name="Cheng L."/>
            <person name="Yang K."/>
            <person name="Chao B."/>
            <person name="Wang X."/>
            <person name="Li Y."/>
            <person name="Pan X."/>
            <person name="You X."/>
            <person name="Zhang Y."/>
            <person name="Yang J."/>
            <person name="Li J."/>
            <person name="Zhang X."/>
            <person name="Liu S."/>
            <person name="Sun C."/>
            <person name="Yang J."/>
            <person name="Shi Q."/>
        </authorList>
    </citation>
    <scope>NUCLEOTIDE SEQUENCE [LARGE SCALE GENOMIC DNA]</scope>
    <source>
        <strain evidence="1">JWS20170419001</strain>
        <tissue evidence="1">Muscle</tissue>
    </source>
</reference>
<dbReference type="Gene3D" id="1.10.840.10">
    <property type="entry name" value="Ras guanine-nucleotide exchange factors catalytic domain"/>
    <property type="match status" value="1"/>
</dbReference>
<dbReference type="EMBL" id="VCAZ01000191">
    <property type="protein sequence ID" value="TTE81763.1"/>
    <property type="molecule type" value="Genomic_DNA"/>
</dbReference>
<dbReference type="GO" id="GO:0007264">
    <property type="term" value="P:small GTPase-mediated signal transduction"/>
    <property type="evidence" value="ECO:0007669"/>
    <property type="project" value="InterPro"/>
</dbReference>
<organism evidence="1 2">
    <name type="scientific">Bagarius yarrelli</name>
    <name type="common">Goonch</name>
    <name type="synonym">Bagrus yarrelli</name>
    <dbReference type="NCBI Taxonomy" id="175774"/>
    <lineage>
        <taxon>Eukaryota</taxon>
        <taxon>Metazoa</taxon>
        <taxon>Chordata</taxon>
        <taxon>Craniata</taxon>
        <taxon>Vertebrata</taxon>
        <taxon>Euteleostomi</taxon>
        <taxon>Actinopterygii</taxon>
        <taxon>Neopterygii</taxon>
        <taxon>Teleostei</taxon>
        <taxon>Ostariophysi</taxon>
        <taxon>Siluriformes</taxon>
        <taxon>Sisoridae</taxon>
        <taxon>Sisorinae</taxon>
        <taxon>Bagarius</taxon>
    </lineage>
</organism>
<dbReference type="AlphaFoldDB" id="A0A556VAE8"/>
<evidence type="ECO:0000313" key="2">
    <source>
        <dbReference type="Proteomes" id="UP000319801"/>
    </source>
</evidence>
<comment type="caution">
    <text evidence="1">The sequence shown here is derived from an EMBL/GenBank/DDBJ whole genome shotgun (WGS) entry which is preliminary data.</text>
</comment>
<dbReference type="OrthoDB" id="2412973at2759"/>
<dbReference type="PANTHER" id="PTHR14247">
    <property type="entry name" value="BREAST CANCER ANTI-ESTROGEN RESISTANCE PROTEIN 3 HOMOLOG-LIKE PROTEIN"/>
    <property type="match status" value="1"/>
</dbReference>
<dbReference type="Proteomes" id="UP000319801">
    <property type="component" value="Unassembled WGS sequence"/>
</dbReference>
<gene>
    <name evidence="1" type="ORF">Baya_14973</name>
</gene>
<dbReference type="InterPro" id="IPR036964">
    <property type="entry name" value="RASGEF_cat_dom_sf"/>
</dbReference>
<sequence length="160" mass="18322">MKALELPQLMRLEMTWRVLRRNHTDSAVMFEKTLKPFMKALNEGDESVVSGLVSLPHMVPLLKLMEGEDAVENSERGCQLLYNILQSSRHIANHANDYQQHAQTLLTAGWDPVPELLEVFCTEFAMRLFWGHAGAQLGKKERYEKFDKILTVLSNKLEPA</sequence>
<name>A0A556VAE8_BAGYA</name>
<protein>
    <submittedName>
        <fullName evidence="1">Breast cancer anti-estrogen resistance protein 3</fullName>
    </submittedName>
</protein>
<keyword evidence="2" id="KW-1185">Reference proteome</keyword>
<dbReference type="InterPro" id="IPR051853">
    <property type="entry name" value="SH2-Ras-GEF_adapter"/>
</dbReference>
<evidence type="ECO:0000313" key="1">
    <source>
        <dbReference type="EMBL" id="TTE81763.1"/>
    </source>
</evidence>
<accession>A0A556VAE8</accession>
<dbReference type="PANTHER" id="PTHR14247:SF11">
    <property type="entry name" value="SH2 DOMAIN-CONTAINING PROTEIN 3A"/>
    <property type="match status" value="1"/>
</dbReference>
<proteinExistence type="predicted"/>
<dbReference type="GO" id="GO:0005085">
    <property type="term" value="F:guanyl-nucleotide exchange factor activity"/>
    <property type="evidence" value="ECO:0007669"/>
    <property type="project" value="InterPro"/>
</dbReference>